<evidence type="ECO:0000313" key="1">
    <source>
        <dbReference type="EMBL" id="BBY48749.1"/>
    </source>
</evidence>
<dbReference type="Proteomes" id="UP000467428">
    <property type="component" value="Chromosome"/>
</dbReference>
<geneLocation type="plasmid" evidence="2">
    <name>pjcm18538 dna</name>
</geneLocation>
<name>A0A7I7RXR7_9MYCO</name>
<dbReference type="AlphaFoldDB" id="A0A7I7RXR7"/>
<keyword evidence="2" id="KW-1185">Reference proteome</keyword>
<gene>
    <name evidence="1" type="ORF">MARA_22170</name>
</gene>
<dbReference type="KEGG" id="marz:MARA_22170"/>
<proteinExistence type="predicted"/>
<evidence type="ECO:0000313" key="2">
    <source>
        <dbReference type="Proteomes" id="UP000467428"/>
    </source>
</evidence>
<protein>
    <submittedName>
        <fullName evidence="1">Uncharacterized protein</fullName>
    </submittedName>
</protein>
<accession>A0A7I7RXR7</accession>
<organism evidence="1 2">
    <name type="scientific">Mycolicibacterium arabiense</name>
    <dbReference type="NCBI Taxonomy" id="1286181"/>
    <lineage>
        <taxon>Bacteria</taxon>
        <taxon>Bacillati</taxon>
        <taxon>Actinomycetota</taxon>
        <taxon>Actinomycetes</taxon>
        <taxon>Mycobacteriales</taxon>
        <taxon>Mycobacteriaceae</taxon>
        <taxon>Mycolicibacterium</taxon>
    </lineage>
</organism>
<reference evidence="1 2" key="1">
    <citation type="journal article" date="2019" name="Emerg. Microbes Infect.">
        <title>Comprehensive subspecies identification of 175 nontuberculous mycobacteria species based on 7547 genomic profiles.</title>
        <authorList>
            <person name="Matsumoto Y."/>
            <person name="Kinjo T."/>
            <person name="Motooka D."/>
            <person name="Nabeya D."/>
            <person name="Jung N."/>
            <person name="Uechi K."/>
            <person name="Horii T."/>
            <person name="Iida T."/>
            <person name="Fujita J."/>
            <person name="Nakamura S."/>
        </authorList>
    </citation>
    <scope>NUCLEOTIDE SEQUENCE [LARGE SCALE GENOMIC DNA]</scope>
    <source>
        <strain evidence="1 2">JCM 18538</strain>
    </source>
</reference>
<sequence>MAELQRWVDAGATWQVVARTRHGVTVALLRCDGGEEVDRFTSDDPRLIAFVGG</sequence>
<dbReference type="EMBL" id="AP022593">
    <property type="protein sequence ID" value="BBY48749.1"/>
    <property type="molecule type" value="Genomic_DNA"/>
</dbReference>